<gene>
    <name evidence="1" type="ORF">HMPREF0446_00296</name>
</gene>
<sequence length="278" mass="31207">MIKVIALDLDGTLLTDDKKVTPENKKAIQLAKEQGVKIVLCTGRPLMSIYHLLEELELLGDDDFSINYNGGIIQKTKSQEILFKQGHSRDDMQYCYEEAYKVGLPLVMIDLERAYETTYPEGRPSIYPGLPHPIEFITKNPSEFEESHVFYKAVLCIEESLLDKGIRQLPEAFFEKFNCMKSRTFLLEVVPKEVSKGTGLTHLAEILGITVEEIAACGDEENDLSMLTTVGFPVAMGNGSPEVKEVAKFITKTNEESGVAHAIYHILEQNKCEREGVK</sequence>
<dbReference type="InterPro" id="IPR023214">
    <property type="entry name" value="HAD_sf"/>
</dbReference>
<dbReference type="PANTHER" id="PTHR10000">
    <property type="entry name" value="PHOSPHOSERINE PHOSPHATASE"/>
    <property type="match status" value="1"/>
</dbReference>
<dbReference type="STRING" id="626369.HMPREF0446_00296"/>
<dbReference type="Gene3D" id="3.30.1240.10">
    <property type="match status" value="1"/>
</dbReference>
<dbReference type="NCBIfam" id="TIGR00099">
    <property type="entry name" value="Cof-subfamily"/>
    <property type="match status" value="1"/>
</dbReference>
<dbReference type="Gene3D" id="3.40.50.1000">
    <property type="entry name" value="HAD superfamily/HAD-like"/>
    <property type="match status" value="1"/>
</dbReference>
<dbReference type="GO" id="GO:0000287">
    <property type="term" value="F:magnesium ion binding"/>
    <property type="evidence" value="ECO:0007669"/>
    <property type="project" value="TreeGrafter"/>
</dbReference>
<dbReference type="SFLD" id="SFLDG01144">
    <property type="entry name" value="C2.B.4:_PGP_Like"/>
    <property type="match status" value="1"/>
</dbReference>
<dbReference type="OrthoDB" id="9790031at2"/>
<dbReference type="NCBIfam" id="TIGR01484">
    <property type="entry name" value="HAD-SF-IIB"/>
    <property type="match status" value="1"/>
</dbReference>
<dbReference type="SFLD" id="SFLDS00003">
    <property type="entry name" value="Haloacid_Dehalogenase"/>
    <property type="match status" value="1"/>
</dbReference>
<evidence type="ECO:0000313" key="2">
    <source>
        <dbReference type="Proteomes" id="UP000002939"/>
    </source>
</evidence>
<comment type="caution">
    <text evidence="1">The sequence shown here is derived from an EMBL/GenBank/DDBJ whole genome shotgun (WGS) entry which is preliminary data.</text>
</comment>
<dbReference type="SFLD" id="SFLDG01140">
    <property type="entry name" value="C2.B:_Phosphomannomutase_and_P"/>
    <property type="match status" value="1"/>
</dbReference>
<dbReference type="InterPro" id="IPR000150">
    <property type="entry name" value="Cof"/>
</dbReference>
<dbReference type="EMBL" id="ACRF02000014">
    <property type="protein sequence ID" value="EEW93414.1"/>
    <property type="molecule type" value="Genomic_DNA"/>
</dbReference>
<evidence type="ECO:0000313" key="1">
    <source>
        <dbReference type="EMBL" id="EEW93414.1"/>
    </source>
</evidence>
<dbReference type="GO" id="GO:0005829">
    <property type="term" value="C:cytosol"/>
    <property type="evidence" value="ECO:0007669"/>
    <property type="project" value="TreeGrafter"/>
</dbReference>
<dbReference type="GO" id="GO:0016791">
    <property type="term" value="F:phosphatase activity"/>
    <property type="evidence" value="ECO:0007669"/>
    <property type="project" value="UniProtKB-ARBA"/>
</dbReference>
<dbReference type="AlphaFoldDB" id="D0BK11"/>
<dbReference type="eggNOG" id="COG0561">
    <property type="taxonomic scope" value="Bacteria"/>
</dbReference>
<dbReference type="CDD" id="cd07516">
    <property type="entry name" value="HAD_Pase"/>
    <property type="match status" value="1"/>
</dbReference>
<proteinExistence type="predicted"/>
<dbReference type="PANTHER" id="PTHR10000:SF8">
    <property type="entry name" value="HAD SUPERFAMILY HYDROLASE-LIKE, TYPE 3"/>
    <property type="match status" value="1"/>
</dbReference>
<reference evidence="1" key="1">
    <citation type="submission" date="2009-09" db="EMBL/GenBank/DDBJ databases">
        <authorList>
            <consortium name="The Broad Institute Genome Sequencing Platform"/>
            <person name="Ward D."/>
            <person name="Feldgarden M."/>
            <person name="Earl A."/>
            <person name="Young S.K."/>
            <person name="Zeng Q."/>
            <person name="Koehrsen M."/>
            <person name="Alvarado L."/>
            <person name="Berlin A."/>
            <person name="Bochicchio J."/>
            <person name="Borenstein D."/>
            <person name="Chapman S.B."/>
            <person name="Chen Z."/>
            <person name="Engels R."/>
            <person name="Freedman E."/>
            <person name="Gellesch M."/>
            <person name="Goldberg J."/>
            <person name="Griggs A."/>
            <person name="Gujja S."/>
            <person name="Heilman E."/>
            <person name="Heiman D."/>
            <person name="Hepburn T."/>
            <person name="Howarth C."/>
            <person name="Jen D."/>
            <person name="Larson L."/>
            <person name="Lewis B."/>
            <person name="Mehta T."/>
            <person name="Park D."/>
            <person name="Pearson M."/>
            <person name="Roberts A."/>
            <person name="Saif S."/>
            <person name="Shea T."/>
            <person name="Shenoy N."/>
            <person name="Sisk P."/>
            <person name="Stolte C."/>
            <person name="Sykes S."/>
            <person name="Thomson T."/>
            <person name="Walk T."/>
            <person name="White J."/>
            <person name="Yandava C."/>
            <person name="Sibley C.D."/>
            <person name="Field T.R."/>
            <person name="Grinwis M."/>
            <person name="Eshaghurshan C.S."/>
            <person name="Surette M.G."/>
            <person name="Haas B."/>
            <person name="Nusbaum C."/>
            <person name="Birren B."/>
        </authorList>
    </citation>
    <scope>NUCLEOTIDE SEQUENCE [LARGE SCALE GENOMIC DNA]</scope>
    <source>
        <strain evidence="1">ATCC 700633</strain>
    </source>
</reference>
<accession>D0BK11</accession>
<dbReference type="HOGENOM" id="CLU_044146_0_1_9"/>
<dbReference type="SUPFAM" id="SSF56784">
    <property type="entry name" value="HAD-like"/>
    <property type="match status" value="1"/>
</dbReference>
<keyword evidence="2" id="KW-1185">Reference proteome</keyword>
<dbReference type="InterPro" id="IPR036412">
    <property type="entry name" value="HAD-like_sf"/>
</dbReference>
<dbReference type="InterPro" id="IPR006379">
    <property type="entry name" value="HAD-SF_hydro_IIB"/>
</dbReference>
<dbReference type="Pfam" id="PF08282">
    <property type="entry name" value="Hydrolase_3"/>
    <property type="match status" value="1"/>
</dbReference>
<dbReference type="RefSeq" id="WP_006702570.1">
    <property type="nucleotide sequence ID" value="NZ_KI391971.1"/>
</dbReference>
<organism evidence="1 2">
    <name type="scientific">Granulicatella elegans ATCC 700633</name>
    <dbReference type="NCBI Taxonomy" id="626369"/>
    <lineage>
        <taxon>Bacteria</taxon>
        <taxon>Bacillati</taxon>
        <taxon>Bacillota</taxon>
        <taxon>Bacilli</taxon>
        <taxon>Lactobacillales</taxon>
        <taxon>Carnobacteriaceae</taxon>
        <taxon>Granulicatella</taxon>
    </lineage>
</organism>
<name>D0BK11_9LACT</name>
<dbReference type="Proteomes" id="UP000002939">
    <property type="component" value="Unassembled WGS sequence"/>
</dbReference>
<dbReference type="PROSITE" id="PS01228">
    <property type="entry name" value="COF_1"/>
    <property type="match status" value="1"/>
</dbReference>
<reference evidence="1" key="2">
    <citation type="submission" date="2011-10" db="EMBL/GenBank/DDBJ databases">
        <title>The Genome Sequence of Granulicatella elegans ATCC 700633.</title>
        <authorList>
            <consortium name="The Broad Institute Genome Sequencing Platform"/>
            <consortium name="The Broad Institute Genome Sequencing Center for Infectious Disease"/>
            <person name="Earl A."/>
            <person name="Ward D."/>
            <person name="Feldgarden M."/>
            <person name="Gevers D."/>
            <person name="Sibley C.D."/>
            <person name="Field T.R."/>
            <person name="Grinwis M."/>
            <person name="Eshaghurshan C.S."/>
            <person name="Surette M.G."/>
            <person name="Young S.K."/>
            <person name="Zeng Q."/>
            <person name="Gargeya S."/>
            <person name="Fitzgerald M."/>
            <person name="Haas B."/>
            <person name="Abouelleil A."/>
            <person name="Alvarado L."/>
            <person name="Arachchi H.M."/>
            <person name="Berlin A."/>
            <person name="Brown A."/>
            <person name="Chapman S.B."/>
            <person name="Chen Z."/>
            <person name="Dunbar C."/>
            <person name="Freedman E."/>
            <person name="Gearin G."/>
            <person name="Goldberg J."/>
            <person name="Griggs A."/>
            <person name="Gujja S."/>
            <person name="Heiman D."/>
            <person name="Howarth C."/>
            <person name="Larson L."/>
            <person name="Lui A."/>
            <person name="MacDonald P.J.P."/>
            <person name="Montmayeur A."/>
            <person name="Murphy C."/>
            <person name="Neiman D."/>
            <person name="Pearson M."/>
            <person name="Priest M."/>
            <person name="Roberts A."/>
            <person name="Saif S."/>
            <person name="Shea T."/>
            <person name="Shenoy N."/>
            <person name="Sisk P."/>
            <person name="Stolte C."/>
            <person name="Sykes S."/>
            <person name="Wortman J."/>
            <person name="Nusbaum C."/>
            <person name="Birren B."/>
        </authorList>
    </citation>
    <scope>NUCLEOTIDE SEQUENCE [LARGE SCALE GENOMIC DNA]</scope>
    <source>
        <strain evidence="1">ATCC 700633</strain>
    </source>
</reference>
<protein>
    <submittedName>
        <fullName evidence="1">Cof-like hydrolase</fullName>
    </submittedName>
</protein>